<dbReference type="EMBL" id="RKMF01000025">
    <property type="protein sequence ID" value="ROZ61494.1"/>
    <property type="molecule type" value="Genomic_DNA"/>
</dbReference>
<dbReference type="AlphaFoldDB" id="A0A3N3ZQ29"/>
<accession>A0A3N3ZQ29</accession>
<evidence type="ECO:0000256" key="3">
    <source>
        <dbReference type="ARBA" id="ARBA00023125"/>
    </source>
</evidence>
<dbReference type="GO" id="GO:0003677">
    <property type="term" value="F:DNA binding"/>
    <property type="evidence" value="ECO:0007669"/>
    <property type="project" value="UniProtKB-KW"/>
</dbReference>
<name>A0A3N3ZQ29_9MICC</name>
<comment type="similarity">
    <text evidence="1">Belongs to the LysR transcriptional regulatory family.</text>
</comment>
<dbReference type="GO" id="GO:0003700">
    <property type="term" value="F:DNA-binding transcription factor activity"/>
    <property type="evidence" value="ECO:0007669"/>
    <property type="project" value="InterPro"/>
</dbReference>
<keyword evidence="4" id="KW-0804">Transcription</keyword>
<dbReference type="Gene3D" id="3.40.190.10">
    <property type="entry name" value="Periplasmic binding protein-like II"/>
    <property type="match status" value="2"/>
</dbReference>
<dbReference type="SUPFAM" id="SSF53850">
    <property type="entry name" value="Periplasmic binding protein-like II"/>
    <property type="match status" value="1"/>
</dbReference>
<keyword evidence="7" id="KW-1185">Reference proteome</keyword>
<dbReference type="Gene3D" id="1.10.10.10">
    <property type="entry name" value="Winged helix-like DNA-binding domain superfamily/Winged helix DNA-binding domain"/>
    <property type="match status" value="1"/>
</dbReference>
<dbReference type="Pfam" id="PF03466">
    <property type="entry name" value="LysR_substrate"/>
    <property type="match status" value="1"/>
</dbReference>
<evidence type="ECO:0000259" key="5">
    <source>
        <dbReference type="PROSITE" id="PS50931"/>
    </source>
</evidence>
<dbReference type="PANTHER" id="PTHR30346">
    <property type="entry name" value="TRANSCRIPTIONAL DUAL REGULATOR HCAR-RELATED"/>
    <property type="match status" value="1"/>
</dbReference>
<feature type="domain" description="HTH lysR-type" evidence="5">
    <location>
        <begin position="28"/>
        <end position="80"/>
    </location>
</feature>
<comment type="caution">
    <text evidence="6">The sequence shown here is derived from an EMBL/GenBank/DDBJ whole genome shotgun (WGS) entry which is preliminary data.</text>
</comment>
<gene>
    <name evidence="6" type="ORF">EDL96_13225</name>
</gene>
<keyword evidence="3" id="KW-0238">DNA-binding</keyword>
<dbReference type="PROSITE" id="PS50931">
    <property type="entry name" value="HTH_LYSR"/>
    <property type="match status" value="1"/>
</dbReference>
<reference evidence="6 7" key="1">
    <citation type="submission" date="2018-10" db="EMBL/GenBank/DDBJ databases">
        <title>Kocuria sp. M5W7-7, whole genome shotgun sequence.</title>
        <authorList>
            <person name="Tuo L."/>
        </authorList>
    </citation>
    <scope>NUCLEOTIDE SEQUENCE [LARGE SCALE GENOMIC DNA]</scope>
    <source>
        <strain evidence="6 7">M5W7-7</strain>
    </source>
</reference>
<protein>
    <submittedName>
        <fullName evidence="6">LysR family transcriptional regulator</fullName>
    </submittedName>
</protein>
<dbReference type="InterPro" id="IPR005119">
    <property type="entry name" value="LysR_subst-bd"/>
</dbReference>
<evidence type="ECO:0000313" key="7">
    <source>
        <dbReference type="Proteomes" id="UP000270616"/>
    </source>
</evidence>
<dbReference type="InterPro" id="IPR000847">
    <property type="entry name" value="LysR_HTH_N"/>
</dbReference>
<keyword evidence="2" id="KW-0805">Transcription regulation</keyword>
<dbReference type="InterPro" id="IPR036390">
    <property type="entry name" value="WH_DNA-bd_sf"/>
</dbReference>
<evidence type="ECO:0000256" key="4">
    <source>
        <dbReference type="ARBA" id="ARBA00023163"/>
    </source>
</evidence>
<organism evidence="6 7">
    <name type="scientific">Kocuria soli</name>
    <dbReference type="NCBI Taxonomy" id="2485125"/>
    <lineage>
        <taxon>Bacteria</taxon>
        <taxon>Bacillati</taxon>
        <taxon>Actinomycetota</taxon>
        <taxon>Actinomycetes</taxon>
        <taxon>Micrococcales</taxon>
        <taxon>Micrococcaceae</taxon>
        <taxon>Kocuria</taxon>
    </lineage>
</organism>
<proteinExistence type="inferred from homology"/>
<dbReference type="InterPro" id="IPR036388">
    <property type="entry name" value="WH-like_DNA-bd_sf"/>
</dbReference>
<sequence>MLDANTVAVYIPVLRGTVHNGCMIDPRLELLRAVDEHGTVTGAAEAMSRSPSGVSRQLRELARELGVALFDHVGRRVQLTEAGRTLVQHAHQLAEQAERALAAVRTTTDEISGQVVVAGHITALGSLIAPSIGRLHSRHSALRVIAEERQPREAIPGLLSAAIDLAVMPVTAEAPAVTDPRCAVLDIGVEPIDLLVSQTHRLVGADEIALIEAAAEEWILGSREHDSRTETLSACHRAGFNPRPAHYAQDWSAVAALVAANLGVALVPRSVPTQWYPGTSRVFLGGHAPPMRRIIACTRAGAEDTPALGVVVDELRDLARAWTSNQDPEMDIDMP</sequence>
<dbReference type="SUPFAM" id="SSF46785">
    <property type="entry name" value="Winged helix' DNA-binding domain"/>
    <property type="match status" value="1"/>
</dbReference>
<evidence type="ECO:0000256" key="1">
    <source>
        <dbReference type="ARBA" id="ARBA00009437"/>
    </source>
</evidence>
<dbReference type="Pfam" id="PF00126">
    <property type="entry name" value="HTH_1"/>
    <property type="match status" value="1"/>
</dbReference>
<evidence type="ECO:0000256" key="2">
    <source>
        <dbReference type="ARBA" id="ARBA00023015"/>
    </source>
</evidence>
<dbReference type="GO" id="GO:0032993">
    <property type="term" value="C:protein-DNA complex"/>
    <property type="evidence" value="ECO:0007669"/>
    <property type="project" value="TreeGrafter"/>
</dbReference>
<dbReference type="Proteomes" id="UP000270616">
    <property type="component" value="Unassembled WGS sequence"/>
</dbReference>
<dbReference type="PANTHER" id="PTHR30346:SF29">
    <property type="entry name" value="LYSR SUBSTRATE-BINDING"/>
    <property type="match status" value="1"/>
</dbReference>
<evidence type="ECO:0000313" key="6">
    <source>
        <dbReference type="EMBL" id="ROZ61494.1"/>
    </source>
</evidence>